<keyword evidence="1" id="KW-0963">Cytoplasm</keyword>
<evidence type="ECO:0000256" key="1">
    <source>
        <dbReference type="ARBA" id="ARBA00022490"/>
    </source>
</evidence>
<dbReference type="GO" id="GO:0016301">
    <property type="term" value="F:kinase activity"/>
    <property type="evidence" value="ECO:0007669"/>
    <property type="project" value="InterPro"/>
</dbReference>
<evidence type="ECO:0000259" key="2">
    <source>
        <dbReference type="PROSITE" id="PS50146"/>
    </source>
</evidence>
<dbReference type="EMBL" id="JACHXI010000015">
    <property type="protein sequence ID" value="MBB3104431.1"/>
    <property type="molecule type" value="Genomic_DNA"/>
</dbReference>
<protein>
    <recommendedName>
        <fullName evidence="2">DAGKc domain-containing protein</fullName>
    </recommendedName>
</protein>
<keyword evidence="4" id="KW-1185">Reference proteome</keyword>
<evidence type="ECO:0000313" key="4">
    <source>
        <dbReference type="Proteomes" id="UP000549250"/>
    </source>
</evidence>
<dbReference type="PROSITE" id="PS50146">
    <property type="entry name" value="DAGK"/>
    <property type="match status" value="1"/>
</dbReference>
<organism evidence="3 4">
    <name type="scientific">Azomonas macrocytogenes</name>
    <name type="common">Azotobacter macrocytogenes</name>
    <dbReference type="NCBI Taxonomy" id="69962"/>
    <lineage>
        <taxon>Bacteria</taxon>
        <taxon>Pseudomonadati</taxon>
        <taxon>Pseudomonadota</taxon>
        <taxon>Gammaproteobacteria</taxon>
        <taxon>Pseudomonadales</taxon>
        <taxon>Pseudomonadaceae</taxon>
        <taxon>Azomonas</taxon>
    </lineage>
</organism>
<dbReference type="Proteomes" id="UP000549250">
    <property type="component" value="Unassembled WGS sequence"/>
</dbReference>
<dbReference type="SMART" id="SM00046">
    <property type="entry name" value="DAGKc"/>
    <property type="match status" value="1"/>
</dbReference>
<sequence>MPEACSPCRVGILLNPHSGRTRRRLQQLREILVSVPDATVLEVASPGEIAHALKLLPADPSDVLVIIGGDGTLQATLTELLRSTDKIPALLIVPGGTTNMSAGALGTRLNPEAALRALSAWLQAEGKPPRQVEKAVLRIEDGISSGPHFGMFFGTGAIASGVRYFHSQIKPNGIRGALGPALAFGRLLLSSLTGKSSSLLPITSTRLSGNGMVWEGNWLFTLASTLDKLLVGCRPYWGSEPAPVHFTAITHSPRRFARVLPFLLCGKGAKVVQEQDGYISHNLDNLILDTMGDYILDGEQYQASGAIRISATAPLRFLIY</sequence>
<accession>A0A839T4G7</accession>
<comment type="caution">
    <text evidence="3">The sequence shown here is derived from an EMBL/GenBank/DDBJ whole genome shotgun (WGS) entry which is preliminary data.</text>
</comment>
<dbReference type="InterPro" id="IPR001206">
    <property type="entry name" value="Diacylglycerol_kinase_cat_dom"/>
</dbReference>
<dbReference type="InterPro" id="IPR017438">
    <property type="entry name" value="ATP-NAD_kinase_N"/>
</dbReference>
<dbReference type="Pfam" id="PF00781">
    <property type="entry name" value="DAGK_cat"/>
    <property type="match status" value="1"/>
</dbReference>
<proteinExistence type="predicted"/>
<name>A0A839T4G7_AZOMA</name>
<dbReference type="SUPFAM" id="SSF111331">
    <property type="entry name" value="NAD kinase/diacylglycerol kinase-like"/>
    <property type="match status" value="1"/>
</dbReference>
<gene>
    <name evidence="3" type="ORF">FHR87_002847</name>
</gene>
<reference evidence="3 4" key="1">
    <citation type="submission" date="2020-08" db="EMBL/GenBank/DDBJ databases">
        <title>Genomic Encyclopedia of Type Strains, Phase III (KMG-III): the genomes of soil and plant-associated and newly described type strains.</title>
        <authorList>
            <person name="Whitman W."/>
        </authorList>
    </citation>
    <scope>NUCLEOTIDE SEQUENCE [LARGE SCALE GENOMIC DNA]</scope>
    <source>
        <strain evidence="3 4">CECT 4462</strain>
    </source>
</reference>
<dbReference type="InterPro" id="IPR016064">
    <property type="entry name" value="NAD/diacylglycerol_kinase_sf"/>
</dbReference>
<evidence type="ECO:0000313" key="3">
    <source>
        <dbReference type="EMBL" id="MBB3104431.1"/>
    </source>
</evidence>
<feature type="domain" description="DAGKc" evidence="2">
    <location>
        <begin position="5"/>
        <end position="118"/>
    </location>
</feature>
<dbReference type="AlphaFoldDB" id="A0A839T4G7"/>
<dbReference type="RefSeq" id="WP_183167298.1">
    <property type="nucleotide sequence ID" value="NZ_JACHXI010000015.1"/>
</dbReference>
<dbReference type="Gene3D" id="3.40.50.10330">
    <property type="entry name" value="Probable inorganic polyphosphate/atp-NAD kinase, domain 1"/>
    <property type="match status" value="1"/>
</dbReference>